<dbReference type="Gene3D" id="2.160.10.10">
    <property type="entry name" value="Hexapeptide repeat proteins"/>
    <property type="match status" value="1"/>
</dbReference>
<keyword evidence="3" id="KW-0012">Acyltransferase</keyword>
<evidence type="ECO:0000313" key="5">
    <source>
        <dbReference type="Proteomes" id="UP000198339"/>
    </source>
</evidence>
<proteinExistence type="predicted"/>
<dbReference type="PROSITE" id="PS00101">
    <property type="entry name" value="HEXAPEP_TRANSFERASES"/>
    <property type="match status" value="1"/>
</dbReference>
<dbReference type="PANTHER" id="PTHR23416">
    <property type="entry name" value="SIALIC ACID SYNTHASE-RELATED"/>
    <property type="match status" value="1"/>
</dbReference>
<dbReference type="Proteomes" id="UP000198339">
    <property type="component" value="Unassembled WGS sequence"/>
</dbReference>
<dbReference type="CDD" id="cd04647">
    <property type="entry name" value="LbH_MAT_like"/>
    <property type="match status" value="1"/>
</dbReference>
<organism evidence="4 5">
    <name type="scientific">Sphingopyxis indica</name>
    <dbReference type="NCBI Taxonomy" id="436663"/>
    <lineage>
        <taxon>Bacteria</taxon>
        <taxon>Pseudomonadati</taxon>
        <taxon>Pseudomonadota</taxon>
        <taxon>Alphaproteobacteria</taxon>
        <taxon>Sphingomonadales</taxon>
        <taxon>Sphingomonadaceae</taxon>
        <taxon>Sphingopyxis</taxon>
    </lineage>
</organism>
<keyword evidence="2" id="KW-0677">Repeat</keyword>
<dbReference type="InterPro" id="IPR001451">
    <property type="entry name" value="Hexapep"/>
</dbReference>
<evidence type="ECO:0000313" key="4">
    <source>
        <dbReference type="EMBL" id="SNS27955.1"/>
    </source>
</evidence>
<evidence type="ECO:0000256" key="1">
    <source>
        <dbReference type="ARBA" id="ARBA00022679"/>
    </source>
</evidence>
<dbReference type="InterPro" id="IPR018357">
    <property type="entry name" value="Hexapep_transf_CS"/>
</dbReference>
<keyword evidence="1 4" id="KW-0808">Transferase</keyword>
<dbReference type="InterPro" id="IPR011004">
    <property type="entry name" value="Trimer_LpxA-like_sf"/>
</dbReference>
<reference evidence="4 5" key="1">
    <citation type="submission" date="2017-06" db="EMBL/GenBank/DDBJ databases">
        <authorList>
            <person name="Kim H.J."/>
            <person name="Triplett B.A."/>
        </authorList>
    </citation>
    <scope>NUCLEOTIDE SEQUENCE [LARGE SCALE GENOMIC DNA]</scope>
    <source>
        <strain evidence="4 5">DS15</strain>
    </source>
</reference>
<dbReference type="EMBL" id="FZPA01000001">
    <property type="protein sequence ID" value="SNS27955.1"/>
    <property type="molecule type" value="Genomic_DNA"/>
</dbReference>
<name>A0A239D6E3_9SPHN</name>
<dbReference type="SUPFAM" id="SSF51161">
    <property type="entry name" value="Trimeric LpxA-like enzymes"/>
    <property type="match status" value="1"/>
</dbReference>
<dbReference type="RefSeq" id="WP_281252624.1">
    <property type="nucleotide sequence ID" value="NZ_FZPA01000001.1"/>
</dbReference>
<sequence length="177" mass="18857">MPTANIAIGKGSRVKRRRVSLDPGCRLVVGRQSIVDARIIADRPGAEFIVGNRTSLGNSLLVAAQRIEIGDDVLMSWGVTIVDHNSHSLEWSDRQHDVVNWGKGVKLWDQVTVAPVRIGHKVWIGFGASILKGVTVGEGAVVAAGAVVTKDVPAWSVVAGNPAKVIRALTPFREGDA</sequence>
<dbReference type="InterPro" id="IPR051159">
    <property type="entry name" value="Hexapeptide_acetyltransf"/>
</dbReference>
<dbReference type="GO" id="GO:0016746">
    <property type="term" value="F:acyltransferase activity"/>
    <property type="evidence" value="ECO:0007669"/>
    <property type="project" value="UniProtKB-KW"/>
</dbReference>
<evidence type="ECO:0000256" key="3">
    <source>
        <dbReference type="ARBA" id="ARBA00023315"/>
    </source>
</evidence>
<protein>
    <submittedName>
        <fullName evidence="4">Acetyltransferase (Isoleucine patch superfamily)</fullName>
    </submittedName>
</protein>
<keyword evidence="5" id="KW-1185">Reference proteome</keyword>
<evidence type="ECO:0000256" key="2">
    <source>
        <dbReference type="ARBA" id="ARBA00022737"/>
    </source>
</evidence>
<dbReference type="AlphaFoldDB" id="A0A239D6E3"/>
<gene>
    <name evidence="4" type="ORF">SAMN06295955_101120</name>
</gene>
<dbReference type="Pfam" id="PF00132">
    <property type="entry name" value="Hexapep"/>
    <property type="match status" value="1"/>
</dbReference>
<accession>A0A239D6E3</accession>